<gene>
    <name evidence="2" type="ORF">B0D84_03580</name>
    <name evidence="3" type="ORF">C3L24_05110</name>
</gene>
<evidence type="ECO:0000259" key="1">
    <source>
        <dbReference type="Pfam" id="PF07238"/>
    </source>
</evidence>
<sequence>MSEDKQNTSDHRVQPRQAVHAEITVSDLLSGSIIGSLANISGGGFMLVTDQDLPLNALYQLRLHLPDNLSGGRDLNLGAESLWCNPGENTGSRCQWYGFHIIDISNEDAELIEQLSQSWSS</sequence>
<evidence type="ECO:0000313" key="5">
    <source>
        <dbReference type="Proteomes" id="UP000250928"/>
    </source>
</evidence>
<dbReference type="AlphaFoldDB" id="A0A657PMY6"/>
<organism evidence="2 4">
    <name type="scientific">Candidatus Sedimenticola endophacoides</name>
    <dbReference type="NCBI Taxonomy" id="2548426"/>
    <lineage>
        <taxon>Bacteria</taxon>
        <taxon>Pseudomonadati</taxon>
        <taxon>Pseudomonadota</taxon>
        <taxon>Gammaproteobacteria</taxon>
        <taxon>Chromatiales</taxon>
        <taxon>Sedimenticolaceae</taxon>
        <taxon>Sedimenticola</taxon>
    </lineage>
</organism>
<keyword evidence="4" id="KW-1185">Reference proteome</keyword>
<evidence type="ECO:0000313" key="2">
    <source>
        <dbReference type="EMBL" id="OQX34333.1"/>
    </source>
</evidence>
<dbReference type="Pfam" id="PF07238">
    <property type="entry name" value="PilZ"/>
    <property type="match status" value="1"/>
</dbReference>
<dbReference type="SUPFAM" id="SSF141371">
    <property type="entry name" value="PilZ domain-like"/>
    <property type="match status" value="1"/>
</dbReference>
<reference evidence="3 5" key="2">
    <citation type="submission" date="2018-01" db="EMBL/GenBank/DDBJ databases">
        <title>Novel co-symbiosis in the lucinid bivalve Phacoides pectinatus.</title>
        <authorList>
            <person name="Lim S.J."/>
            <person name="Davis B.G."/>
            <person name="Gill D.E."/>
            <person name="Engel A.S."/>
            <person name="Anderson L.C."/>
            <person name="Campbell B.J."/>
        </authorList>
    </citation>
    <scope>NUCLEOTIDE SEQUENCE [LARGE SCALE GENOMIC DNA]</scope>
    <source>
        <strain evidence="3">N3_P5</strain>
    </source>
</reference>
<evidence type="ECO:0000313" key="4">
    <source>
        <dbReference type="Proteomes" id="UP000243361"/>
    </source>
</evidence>
<accession>A0A657PMY6</accession>
<proteinExistence type="predicted"/>
<feature type="domain" description="PilZ" evidence="1">
    <location>
        <begin position="12"/>
        <end position="116"/>
    </location>
</feature>
<name>A0A657PMY6_9GAMM</name>
<dbReference type="GO" id="GO:0035438">
    <property type="term" value="F:cyclic-di-GMP binding"/>
    <property type="evidence" value="ECO:0007669"/>
    <property type="project" value="InterPro"/>
</dbReference>
<dbReference type="EMBL" id="MUIE01000234">
    <property type="protein sequence ID" value="OQX34333.1"/>
    <property type="molecule type" value="Genomic_DNA"/>
</dbReference>
<dbReference type="Proteomes" id="UP000243361">
    <property type="component" value="Unassembled WGS sequence"/>
</dbReference>
<dbReference type="EMBL" id="PQCO01000168">
    <property type="protein sequence ID" value="PUE03017.1"/>
    <property type="molecule type" value="Genomic_DNA"/>
</dbReference>
<protein>
    <recommendedName>
        <fullName evidence="1">PilZ domain-containing protein</fullName>
    </recommendedName>
</protein>
<comment type="caution">
    <text evidence="2">The sequence shown here is derived from an EMBL/GenBank/DDBJ whole genome shotgun (WGS) entry which is preliminary data.</text>
</comment>
<dbReference type="Proteomes" id="UP000250928">
    <property type="component" value="Unassembled WGS sequence"/>
</dbReference>
<dbReference type="Gene3D" id="2.40.10.220">
    <property type="entry name" value="predicted glycosyltransferase like domains"/>
    <property type="match status" value="1"/>
</dbReference>
<reference evidence="2 4" key="1">
    <citation type="submission" date="2017-02" db="EMBL/GenBank/DDBJ databases">
        <title>Novel co-symbiosis in the unique lucinid bivalve Phacoides pectinatus.</title>
        <authorList>
            <person name="Lim S.J."/>
            <person name="Davis B.G."/>
            <person name="Gill D.E."/>
            <person name="Engel A.S."/>
            <person name="Anderson L.C."/>
            <person name="Campbell B.J."/>
        </authorList>
    </citation>
    <scope>NUCLEOTIDE SEQUENCE [LARGE SCALE GENOMIC DNA]</scope>
    <source>
        <strain evidence="2">LUC13016_P6</strain>
    </source>
</reference>
<evidence type="ECO:0000313" key="3">
    <source>
        <dbReference type="EMBL" id="PUE03017.1"/>
    </source>
</evidence>
<dbReference type="InterPro" id="IPR009875">
    <property type="entry name" value="PilZ_domain"/>
</dbReference>